<dbReference type="AlphaFoldDB" id="J4VQG1"/>
<dbReference type="Proteomes" id="UP000002762">
    <property type="component" value="Unassembled WGS sequence"/>
</dbReference>
<dbReference type="InterPro" id="IPR010730">
    <property type="entry name" value="HET"/>
</dbReference>
<dbReference type="Pfam" id="PF06985">
    <property type="entry name" value="HET"/>
    <property type="match status" value="1"/>
</dbReference>
<dbReference type="PANTHER" id="PTHR33112">
    <property type="entry name" value="DOMAIN PROTEIN, PUTATIVE-RELATED"/>
    <property type="match status" value="1"/>
</dbReference>
<dbReference type="HOGENOM" id="CLU_003953_2_2_1"/>
<sequence>MGGIYANSSVTILAIQGNHADSGLRGFHGISEPRNLQQVVHYLEDRTKILQFPAEGQFHDVECLNPRWSTRAWTYQENMCSPRKLIFDGDSLRWECMENVWREHIDGNVQLDTPYRGVAACRSMLQASIPEFSEFQMVLNEYNCREFSYPEDATDAFSGISHCISAAVGGELITGLPSVCFDVFLLWSPQTRVSRRQPIDSTRAGSLPSWSWVGWSGAISINIGSAAHFLKKSPSKIYRAANSHILTSLVEWKRHERPDIPGVPINPGISRQRALWLKDELSLTSEWSMHDIWESPELECDLKNLNYTPATFFKNAKHPEYEFRYPIPIAQPESKPSVINPSFISCCTRRAYMLSAERIRKFYGKAPVFSLRDEYGRWVGALEPLVRFAESADRMNMQEDELVEVVELARGCCPDTTASETGIEELDHPERRGGTDDGWYHFHWVMWIEWEEEVAYRKGIGRICSTVWETQSKEHINLMLG</sequence>
<dbReference type="OrthoDB" id="5135333at2759"/>
<dbReference type="STRING" id="655819.J4VQG1"/>
<keyword evidence="3" id="KW-1185">Reference proteome</keyword>
<evidence type="ECO:0000313" key="2">
    <source>
        <dbReference type="EMBL" id="EJP60925.1"/>
    </source>
</evidence>
<reference evidence="2 3" key="1">
    <citation type="journal article" date="2012" name="Sci. Rep.">
        <title>Genomic perspectives on the evolution of fungal entomopathogenicity in Beauveria bassiana.</title>
        <authorList>
            <person name="Xiao G."/>
            <person name="Ying S.H."/>
            <person name="Zheng P."/>
            <person name="Wang Z.L."/>
            <person name="Zhang S."/>
            <person name="Xie X.Q."/>
            <person name="Shang Y."/>
            <person name="St Leger R.J."/>
            <person name="Zhao G.P."/>
            <person name="Wang C."/>
            <person name="Feng M.G."/>
        </authorList>
    </citation>
    <scope>NUCLEOTIDE SEQUENCE [LARGE SCALE GENOMIC DNA]</scope>
    <source>
        <strain evidence="2 3">ARSEF 2860</strain>
    </source>
</reference>
<dbReference type="GeneID" id="19893144"/>
<dbReference type="RefSeq" id="XP_008603451.1">
    <property type="nucleotide sequence ID" value="XM_008605229.1"/>
</dbReference>
<organism evidence="2 3">
    <name type="scientific">Beauveria bassiana (strain ARSEF 2860)</name>
    <name type="common">White muscardine disease fungus</name>
    <name type="synonym">Tritirachium shiotae</name>
    <dbReference type="NCBI Taxonomy" id="655819"/>
    <lineage>
        <taxon>Eukaryota</taxon>
        <taxon>Fungi</taxon>
        <taxon>Dikarya</taxon>
        <taxon>Ascomycota</taxon>
        <taxon>Pezizomycotina</taxon>
        <taxon>Sordariomycetes</taxon>
        <taxon>Hypocreomycetidae</taxon>
        <taxon>Hypocreales</taxon>
        <taxon>Cordycipitaceae</taxon>
        <taxon>Beauveria</taxon>
    </lineage>
</organism>
<proteinExistence type="predicted"/>
<feature type="domain" description="Heterokaryon incompatibility" evidence="1">
    <location>
        <begin position="1"/>
        <end position="77"/>
    </location>
</feature>
<gene>
    <name evidence="2" type="ORF">BBA_10132</name>
</gene>
<evidence type="ECO:0000313" key="3">
    <source>
        <dbReference type="Proteomes" id="UP000002762"/>
    </source>
</evidence>
<evidence type="ECO:0000259" key="1">
    <source>
        <dbReference type="Pfam" id="PF06985"/>
    </source>
</evidence>
<dbReference type="EMBL" id="JH725240">
    <property type="protein sequence ID" value="EJP60925.1"/>
    <property type="molecule type" value="Genomic_DNA"/>
</dbReference>
<accession>J4VQG1</accession>
<dbReference type="PANTHER" id="PTHR33112:SF16">
    <property type="entry name" value="HETEROKARYON INCOMPATIBILITY DOMAIN-CONTAINING PROTEIN"/>
    <property type="match status" value="1"/>
</dbReference>
<name>J4VQG1_BEAB2</name>
<dbReference type="InParanoid" id="J4VQG1"/>
<protein>
    <submittedName>
        <fullName evidence="2">Heterokaryon incompatibility protein</fullName>
    </submittedName>
</protein>